<name>A0AAI9PAE8_AERCA</name>
<accession>A0AAI9PAE8</accession>
<sequence>MAASAWVPSMPMKKVSTRLKARMAMMPRIMGPVMRSSMGVMGAVSMGLGRLKAESLGALGLNAGRLHPPS</sequence>
<organism evidence="1 2">
    <name type="scientific">Aeromonas caviae</name>
    <name type="common">Aeromonas punctata</name>
    <dbReference type="NCBI Taxonomy" id="648"/>
    <lineage>
        <taxon>Bacteria</taxon>
        <taxon>Pseudomonadati</taxon>
        <taxon>Pseudomonadota</taxon>
        <taxon>Gammaproteobacteria</taxon>
        <taxon>Aeromonadales</taxon>
        <taxon>Aeromonadaceae</taxon>
        <taxon>Aeromonas</taxon>
    </lineage>
</organism>
<evidence type="ECO:0000313" key="1">
    <source>
        <dbReference type="EMBL" id="GJA54914.1"/>
    </source>
</evidence>
<comment type="caution">
    <text evidence="1">The sequence shown here is derived from an EMBL/GenBank/DDBJ whole genome shotgun (WGS) entry which is preliminary data.</text>
</comment>
<reference evidence="1" key="1">
    <citation type="submission" date="2021-07" db="EMBL/GenBank/DDBJ databases">
        <title>Draft genome sequence of carbapenem-resistant Aeromonas spp. in Japan.</title>
        <authorList>
            <person name="Maehana S."/>
            <person name="Suzuki M."/>
            <person name="Kitasato H."/>
        </authorList>
    </citation>
    <scope>NUCLEOTIDE SEQUENCE</scope>
    <source>
        <strain evidence="1">KAM348</strain>
    </source>
</reference>
<gene>
    <name evidence="1" type="ORF">KAM348_23370</name>
</gene>
<dbReference type="Proteomes" id="UP000887009">
    <property type="component" value="Unassembled WGS sequence"/>
</dbReference>
<protein>
    <submittedName>
        <fullName evidence="1">Uncharacterized protein</fullName>
    </submittedName>
</protein>
<dbReference type="EMBL" id="BPNL01000024">
    <property type="protein sequence ID" value="GJA54914.1"/>
    <property type="molecule type" value="Genomic_DNA"/>
</dbReference>
<dbReference type="AlphaFoldDB" id="A0AAI9PAE8"/>
<proteinExistence type="predicted"/>
<evidence type="ECO:0000313" key="2">
    <source>
        <dbReference type="Proteomes" id="UP000887009"/>
    </source>
</evidence>